<dbReference type="InterPro" id="IPR008007">
    <property type="entry name" value="Peptidase_M42"/>
</dbReference>
<dbReference type="GO" id="GO:0004177">
    <property type="term" value="F:aminopeptidase activity"/>
    <property type="evidence" value="ECO:0007669"/>
    <property type="project" value="UniProtKB-UniRule"/>
</dbReference>
<dbReference type="Gene3D" id="2.40.30.40">
    <property type="entry name" value="Peptidase M42, domain 2"/>
    <property type="match status" value="1"/>
</dbReference>
<dbReference type="CDD" id="cd05656">
    <property type="entry name" value="M42_Frv"/>
    <property type="match status" value="1"/>
</dbReference>
<evidence type="ECO:0000256" key="2">
    <source>
        <dbReference type="ARBA" id="ARBA00022438"/>
    </source>
</evidence>
<proteinExistence type="inferred from homology"/>
<comment type="caution">
    <text evidence="9">The sequence shown here is derived from an EMBL/GenBank/DDBJ whole genome shotgun (WGS) entry which is preliminary data.</text>
</comment>
<feature type="binding site" evidence="8">
    <location>
        <position position="72"/>
    </location>
    <ligand>
        <name>Zn(2+)</name>
        <dbReference type="ChEBI" id="CHEBI:29105"/>
        <label>1</label>
    </ligand>
</feature>
<evidence type="ECO:0000256" key="4">
    <source>
        <dbReference type="ARBA" id="ARBA00022723"/>
    </source>
</evidence>
<evidence type="ECO:0000256" key="7">
    <source>
        <dbReference type="PIRSR" id="PIRSR001123-1"/>
    </source>
</evidence>
<feature type="binding site" evidence="8">
    <location>
        <position position="217"/>
    </location>
    <ligand>
        <name>Zn(2+)</name>
        <dbReference type="ChEBI" id="CHEBI:29105"/>
        <label>2</label>
    </ligand>
</feature>
<feature type="binding site" evidence="8">
    <location>
        <position position="239"/>
    </location>
    <ligand>
        <name>Zn(2+)</name>
        <dbReference type="ChEBI" id="CHEBI:29105"/>
        <label>1</label>
    </ligand>
</feature>
<comment type="similarity">
    <text evidence="1 6">Belongs to the peptidase M42 family.</text>
</comment>
<dbReference type="EMBL" id="DRYK01000089">
    <property type="protein sequence ID" value="HHP68487.1"/>
    <property type="molecule type" value="Genomic_DNA"/>
</dbReference>
<dbReference type="AlphaFoldDB" id="A0A7J3Y0Q4"/>
<keyword evidence="3" id="KW-0645">Protease</keyword>
<evidence type="ECO:0000256" key="8">
    <source>
        <dbReference type="PIRSR" id="PIRSR001123-2"/>
    </source>
</evidence>
<dbReference type="PIRSF" id="PIRSF001123">
    <property type="entry name" value="PepA_GA"/>
    <property type="match status" value="1"/>
</dbReference>
<dbReference type="PANTHER" id="PTHR32481">
    <property type="entry name" value="AMINOPEPTIDASE"/>
    <property type="match status" value="1"/>
</dbReference>
<dbReference type="InterPro" id="IPR051464">
    <property type="entry name" value="Peptidase_M42_aminopept"/>
</dbReference>
<reference evidence="9" key="1">
    <citation type="journal article" date="2020" name="mSystems">
        <title>Genome- and Community-Level Interaction Insights into Carbon Utilization and Element Cycling Functions of Hydrothermarchaeota in Hydrothermal Sediment.</title>
        <authorList>
            <person name="Zhou Z."/>
            <person name="Liu Y."/>
            <person name="Xu W."/>
            <person name="Pan J."/>
            <person name="Luo Z.H."/>
            <person name="Li M."/>
        </authorList>
    </citation>
    <scope>NUCLEOTIDE SEQUENCE [LARGE SCALE GENOMIC DNA]</scope>
    <source>
        <strain evidence="9">SpSt-110</strain>
    </source>
</reference>
<feature type="binding site" evidence="8">
    <location>
        <position position="186"/>
    </location>
    <ligand>
        <name>Zn(2+)</name>
        <dbReference type="ChEBI" id="CHEBI:29105"/>
        <label>2</label>
    </ligand>
</feature>
<feature type="active site" description="Proton acceptor" evidence="7">
    <location>
        <position position="216"/>
    </location>
</feature>
<dbReference type="PANTHER" id="PTHR32481:SF0">
    <property type="entry name" value="AMINOPEPTIDASE YPDE-RELATED"/>
    <property type="match status" value="1"/>
</dbReference>
<accession>A0A7J3Y0Q4</accession>
<dbReference type="SUPFAM" id="SSF101821">
    <property type="entry name" value="Aminopeptidase/glucanase lid domain"/>
    <property type="match status" value="1"/>
</dbReference>
<dbReference type="GO" id="GO:0006508">
    <property type="term" value="P:proteolysis"/>
    <property type="evidence" value="ECO:0007669"/>
    <property type="project" value="UniProtKB-KW"/>
</dbReference>
<evidence type="ECO:0000256" key="5">
    <source>
        <dbReference type="ARBA" id="ARBA00022801"/>
    </source>
</evidence>
<feature type="binding site" evidence="8">
    <location>
        <position position="186"/>
    </location>
    <ligand>
        <name>Zn(2+)</name>
        <dbReference type="ChEBI" id="CHEBI:29105"/>
        <label>1</label>
    </ligand>
</feature>
<evidence type="ECO:0000313" key="9">
    <source>
        <dbReference type="EMBL" id="HHP68487.1"/>
    </source>
</evidence>
<organism evidence="9">
    <name type="scientific">Thermogladius calderae</name>
    <dbReference type="NCBI Taxonomy" id="1200300"/>
    <lineage>
        <taxon>Archaea</taxon>
        <taxon>Thermoproteota</taxon>
        <taxon>Thermoprotei</taxon>
        <taxon>Desulfurococcales</taxon>
        <taxon>Desulfurococcaceae</taxon>
        <taxon>Thermogladius</taxon>
    </lineage>
</organism>
<evidence type="ECO:0000256" key="1">
    <source>
        <dbReference type="ARBA" id="ARBA00006272"/>
    </source>
</evidence>
<evidence type="ECO:0000256" key="3">
    <source>
        <dbReference type="ARBA" id="ARBA00022670"/>
    </source>
</evidence>
<dbReference type="SUPFAM" id="SSF53187">
    <property type="entry name" value="Zn-dependent exopeptidases"/>
    <property type="match status" value="1"/>
</dbReference>
<keyword evidence="2" id="KW-0031">Aminopeptidase</keyword>
<dbReference type="GO" id="GO:0046872">
    <property type="term" value="F:metal ion binding"/>
    <property type="evidence" value="ECO:0007669"/>
    <property type="project" value="UniProtKB-UniRule"/>
</dbReference>
<sequence>MTEFNKLKEEAYALLGKLTSVNAPSGFEYLMHDIVVGELEKFADKIWIDSLGNVIALKKGSRGGASLMLAAHMDEIGLFVSYIEDDGFLRVIPIGGVLERTLLHQRVVIVTRSGKVVKGVIGLKPPHVVKPEEAQKIPEMKELFVDIGASSREEAEKIGVRVGDVAVFDRGIERMLGDRVTGKAFDDRSGLAVMIKAFQLIENNEADVYAVATVQEEVGLKGARTAAFAISPNAAIALDVTIASDFPGVAKSEQFTRLGRGPAIKIADGRNASGLITHPEILNFMVKVAEEEKIPYQLEVTPAGTTDASIIALNREGVPSGVLSVPARYIHSPTEVIDLNDLANAIQLTRRVSEKASVEWLNKIKMRVVR</sequence>
<evidence type="ECO:0000256" key="6">
    <source>
        <dbReference type="PIRNR" id="PIRNR001123"/>
    </source>
</evidence>
<name>A0A7J3Y0Q4_9CREN</name>
<keyword evidence="4 8" id="KW-0479">Metal-binding</keyword>
<keyword evidence="5" id="KW-0378">Hydrolase</keyword>
<protein>
    <submittedName>
        <fullName evidence="9">M42 family peptidase</fullName>
    </submittedName>
</protein>
<dbReference type="Gene3D" id="3.40.630.10">
    <property type="entry name" value="Zn peptidases"/>
    <property type="match status" value="1"/>
</dbReference>
<dbReference type="InterPro" id="IPR023367">
    <property type="entry name" value="Peptidase_M42_dom2"/>
</dbReference>
<comment type="cofactor">
    <cofactor evidence="8">
        <name>a divalent metal cation</name>
        <dbReference type="ChEBI" id="CHEBI:60240"/>
    </cofactor>
    <text evidence="8">Binds 2 divalent metal cations per subunit.</text>
</comment>
<feature type="binding site" evidence="8">
    <location>
        <position position="331"/>
    </location>
    <ligand>
        <name>Zn(2+)</name>
        <dbReference type="ChEBI" id="CHEBI:29105"/>
        <label>2</label>
    </ligand>
</feature>
<dbReference type="Pfam" id="PF05343">
    <property type="entry name" value="Peptidase_M42"/>
    <property type="match status" value="1"/>
</dbReference>
<gene>
    <name evidence="9" type="ORF">ENM60_06895</name>
</gene>